<evidence type="ECO:0000313" key="3">
    <source>
        <dbReference type="EMBL" id="MBZ0156519.1"/>
    </source>
</evidence>
<evidence type="ECO:0000313" key="4">
    <source>
        <dbReference type="Proteomes" id="UP000705867"/>
    </source>
</evidence>
<evidence type="ECO:0000256" key="1">
    <source>
        <dbReference type="SAM" id="MobiDB-lite"/>
    </source>
</evidence>
<sequence>MVQTLALLQKKGRLIDFLREDLSGYDDSQIGRAVRDIHKECRAALDSHISIEPVMKEAEGEQVTISAGFDPSAIRLTGTVIGAPPFKGIIRHSGWRITRTSMPPLPKSQDPGIVEPAEVEVQ</sequence>
<feature type="domain" description="DUF2760" evidence="2">
    <location>
        <begin position="2"/>
        <end position="120"/>
    </location>
</feature>
<proteinExistence type="predicted"/>
<protein>
    <submittedName>
        <fullName evidence="3">DUF2760 domain-containing protein</fullName>
    </submittedName>
</protein>
<accession>A0A953JD50</accession>
<gene>
    <name evidence="3" type="ORF">K8I29_09970</name>
</gene>
<name>A0A953JD50_9BACT</name>
<dbReference type="AlphaFoldDB" id="A0A953JD50"/>
<organism evidence="3 4">
    <name type="scientific">Candidatus Nitrobium versatile</name>
    <dbReference type="NCBI Taxonomy" id="2884831"/>
    <lineage>
        <taxon>Bacteria</taxon>
        <taxon>Pseudomonadati</taxon>
        <taxon>Nitrospirota</taxon>
        <taxon>Nitrospiria</taxon>
        <taxon>Nitrospirales</taxon>
        <taxon>Nitrospiraceae</taxon>
        <taxon>Candidatus Nitrobium</taxon>
    </lineage>
</organism>
<dbReference type="Proteomes" id="UP000705867">
    <property type="component" value="Unassembled WGS sequence"/>
</dbReference>
<feature type="region of interest" description="Disordered" evidence="1">
    <location>
        <begin position="100"/>
        <end position="122"/>
    </location>
</feature>
<evidence type="ECO:0000259" key="2">
    <source>
        <dbReference type="Pfam" id="PF10816"/>
    </source>
</evidence>
<dbReference type="EMBL" id="JAIOIV010000077">
    <property type="protein sequence ID" value="MBZ0156519.1"/>
    <property type="molecule type" value="Genomic_DNA"/>
</dbReference>
<dbReference type="Pfam" id="PF10816">
    <property type="entry name" value="DUF2760"/>
    <property type="match status" value="1"/>
</dbReference>
<reference evidence="3" key="1">
    <citation type="journal article" date="2021" name="bioRxiv">
        <title>Unraveling nitrogen, sulfur and carbon metabolic pathways and microbial community transcriptional responses to substrate deprivation and toxicity stresses in a bioreactor mimicking anoxic brackish coastal sediment conditions.</title>
        <authorList>
            <person name="Martins P.D."/>
            <person name="Echeveste M.J."/>
            <person name="Arshad A."/>
            <person name="Kurth J."/>
            <person name="Ouboter H."/>
            <person name="Jetten M.S.M."/>
            <person name="Welte C.U."/>
        </authorList>
    </citation>
    <scope>NUCLEOTIDE SEQUENCE</scope>
    <source>
        <strain evidence="3">MAG_39</strain>
    </source>
</reference>
<reference evidence="3" key="2">
    <citation type="submission" date="2021-08" db="EMBL/GenBank/DDBJ databases">
        <authorList>
            <person name="Dalcin Martins P."/>
        </authorList>
    </citation>
    <scope>NUCLEOTIDE SEQUENCE</scope>
    <source>
        <strain evidence="3">MAG_39</strain>
    </source>
</reference>
<dbReference type="InterPro" id="IPR021212">
    <property type="entry name" value="DUF2760"/>
</dbReference>
<comment type="caution">
    <text evidence="3">The sequence shown here is derived from an EMBL/GenBank/DDBJ whole genome shotgun (WGS) entry which is preliminary data.</text>
</comment>